<accession>A0ABV0U2R7</accession>
<evidence type="ECO:0000313" key="1">
    <source>
        <dbReference type="EMBL" id="MEQ2238468.1"/>
    </source>
</evidence>
<name>A0ABV0U2R7_9TELE</name>
<sequence length="141" mass="15104">MEDNSCMDEVVNHPDCASVRGSSVVIVVPVSSDVTKDLLEPDLHESVALSNSPEPVSNLTTAAVHSELIQHGLSTEHSTNTKPDLPVTDVVCIQSSRLCTRSGRPVKPPARLVCEMNEQVVDGPMSTVDSLFSFVQTMFAG</sequence>
<gene>
    <name evidence="1" type="ORF">ILYODFUR_033393</name>
</gene>
<dbReference type="Proteomes" id="UP001482620">
    <property type="component" value="Unassembled WGS sequence"/>
</dbReference>
<proteinExistence type="predicted"/>
<keyword evidence="2" id="KW-1185">Reference proteome</keyword>
<comment type="caution">
    <text evidence="1">The sequence shown here is derived from an EMBL/GenBank/DDBJ whole genome shotgun (WGS) entry which is preliminary data.</text>
</comment>
<evidence type="ECO:0000313" key="2">
    <source>
        <dbReference type="Proteomes" id="UP001482620"/>
    </source>
</evidence>
<protein>
    <submittedName>
        <fullName evidence="1">Uncharacterized protein</fullName>
    </submittedName>
</protein>
<organism evidence="1 2">
    <name type="scientific">Ilyodon furcidens</name>
    <name type="common">goldbreast splitfin</name>
    <dbReference type="NCBI Taxonomy" id="33524"/>
    <lineage>
        <taxon>Eukaryota</taxon>
        <taxon>Metazoa</taxon>
        <taxon>Chordata</taxon>
        <taxon>Craniata</taxon>
        <taxon>Vertebrata</taxon>
        <taxon>Euteleostomi</taxon>
        <taxon>Actinopterygii</taxon>
        <taxon>Neopterygii</taxon>
        <taxon>Teleostei</taxon>
        <taxon>Neoteleostei</taxon>
        <taxon>Acanthomorphata</taxon>
        <taxon>Ovalentaria</taxon>
        <taxon>Atherinomorphae</taxon>
        <taxon>Cyprinodontiformes</taxon>
        <taxon>Goodeidae</taxon>
        <taxon>Ilyodon</taxon>
    </lineage>
</organism>
<reference evidence="1 2" key="1">
    <citation type="submission" date="2021-06" db="EMBL/GenBank/DDBJ databases">
        <authorList>
            <person name="Palmer J.M."/>
        </authorList>
    </citation>
    <scope>NUCLEOTIDE SEQUENCE [LARGE SCALE GENOMIC DNA]</scope>
    <source>
        <strain evidence="2">if_2019</strain>
        <tissue evidence="1">Muscle</tissue>
    </source>
</reference>
<dbReference type="EMBL" id="JAHRIQ010052011">
    <property type="protein sequence ID" value="MEQ2238468.1"/>
    <property type="molecule type" value="Genomic_DNA"/>
</dbReference>